<organism evidence="3 4">
    <name type="scientific">Acetobacter estunensis</name>
    <dbReference type="NCBI Taxonomy" id="104097"/>
    <lineage>
        <taxon>Bacteria</taxon>
        <taxon>Pseudomonadati</taxon>
        <taxon>Pseudomonadota</taxon>
        <taxon>Alphaproteobacteria</taxon>
        <taxon>Acetobacterales</taxon>
        <taxon>Acetobacteraceae</taxon>
        <taxon>Acetobacter</taxon>
    </lineage>
</organism>
<sequence>MQSGQEIRALTGLRGLAACLVVLYHQVEAGSLPTLPLIGPVVARGYLSVDVFFVLSGFVMGLSSTHLFTKRPLQEAYAVFLLRRMARIYPLYFFVLILATIQEVRHNLQHHQDIGWLQTKLPMNLFPLHGLGIGERIVGTSWSIGAEFAAYLVFPLLLWLTLEKRRVILSVILAACALIVAAYCPTSFPKSGPLDVYWVGSLWPAIRCLAEFTLGLITCRSALRLRPFFSQPLPAFAVLAALVLLSFMAGTDIAFVLFIPPFLLTLLSQDRFAARMLSSSPLLFLGEVSFAVYLCHKLLMPLHDTLLARLQPSFMPAAAQIASETLFWCALLGAAWLCHRRGNLTEGLYIGLDYEKVCFVEKKFP</sequence>
<dbReference type="GO" id="GO:0000271">
    <property type="term" value="P:polysaccharide biosynthetic process"/>
    <property type="evidence" value="ECO:0007669"/>
    <property type="project" value="TreeGrafter"/>
</dbReference>
<feature type="transmembrane region" description="Helical" evidence="1">
    <location>
        <begin position="89"/>
        <end position="108"/>
    </location>
</feature>
<feature type="transmembrane region" description="Helical" evidence="1">
    <location>
        <begin position="45"/>
        <end position="68"/>
    </location>
</feature>
<protein>
    <submittedName>
        <fullName evidence="3">Acyltransferase family protein</fullName>
    </submittedName>
</protein>
<keyword evidence="4" id="KW-1185">Reference proteome</keyword>
<evidence type="ECO:0000256" key="1">
    <source>
        <dbReference type="SAM" id="Phobius"/>
    </source>
</evidence>
<dbReference type="Pfam" id="PF01757">
    <property type="entry name" value="Acyl_transf_3"/>
    <property type="match status" value="1"/>
</dbReference>
<keyword evidence="3" id="KW-0808">Transferase</keyword>
<keyword evidence="3" id="KW-0012">Acyltransferase</keyword>
<evidence type="ECO:0000259" key="2">
    <source>
        <dbReference type="Pfam" id="PF01757"/>
    </source>
</evidence>
<feature type="transmembrane region" description="Helical" evidence="1">
    <location>
        <begin position="137"/>
        <end position="160"/>
    </location>
</feature>
<feature type="domain" description="Acyltransferase 3" evidence="2">
    <location>
        <begin position="8"/>
        <end position="322"/>
    </location>
</feature>
<dbReference type="InterPro" id="IPR050879">
    <property type="entry name" value="Acyltransferase_3"/>
</dbReference>
<dbReference type="RefSeq" id="WP_166318042.1">
    <property type="nucleotide sequence ID" value="NZ_WOTH01000041.1"/>
</dbReference>
<keyword evidence="1" id="KW-0472">Membrane</keyword>
<accession>A0A967B6W6</accession>
<dbReference type="GO" id="GO:0016020">
    <property type="term" value="C:membrane"/>
    <property type="evidence" value="ECO:0007669"/>
    <property type="project" value="TreeGrafter"/>
</dbReference>
<dbReference type="InterPro" id="IPR002656">
    <property type="entry name" value="Acyl_transf_3_dom"/>
</dbReference>
<feature type="transmembrane region" description="Helical" evidence="1">
    <location>
        <begin position="272"/>
        <end position="294"/>
    </location>
</feature>
<dbReference type="PANTHER" id="PTHR23028">
    <property type="entry name" value="ACETYLTRANSFERASE"/>
    <property type="match status" value="1"/>
</dbReference>
<feature type="transmembrane region" description="Helical" evidence="1">
    <location>
        <begin position="314"/>
        <end position="338"/>
    </location>
</feature>
<dbReference type="EMBL" id="WOTH01000041">
    <property type="protein sequence ID" value="NHO54972.1"/>
    <property type="molecule type" value="Genomic_DNA"/>
</dbReference>
<comment type="caution">
    <text evidence="3">The sequence shown here is derived from an EMBL/GenBank/DDBJ whole genome shotgun (WGS) entry which is preliminary data.</text>
</comment>
<name>A0A967B6W6_9PROT</name>
<dbReference type="AlphaFoldDB" id="A0A967B6W6"/>
<keyword evidence="1" id="KW-1133">Transmembrane helix</keyword>
<proteinExistence type="predicted"/>
<dbReference type="Proteomes" id="UP000597459">
    <property type="component" value="Unassembled WGS sequence"/>
</dbReference>
<feature type="transmembrane region" description="Helical" evidence="1">
    <location>
        <begin position="235"/>
        <end position="260"/>
    </location>
</feature>
<evidence type="ECO:0000313" key="4">
    <source>
        <dbReference type="Proteomes" id="UP000597459"/>
    </source>
</evidence>
<dbReference type="PANTHER" id="PTHR23028:SF131">
    <property type="entry name" value="BLR2367 PROTEIN"/>
    <property type="match status" value="1"/>
</dbReference>
<evidence type="ECO:0000313" key="3">
    <source>
        <dbReference type="EMBL" id="NHO54972.1"/>
    </source>
</evidence>
<keyword evidence="1" id="KW-0812">Transmembrane</keyword>
<feature type="transmembrane region" description="Helical" evidence="1">
    <location>
        <begin position="167"/>
        <end position="188"/>
    </location>
</feature>
<reference evidence="3" key="1">
    <citation type="submission" date="2019-11" db="EMBL/GenBank/DDBJ databases">
        <title>Description of new Acetobacter species.</title>
        <authorList>
            <person name="Cleenwerck I."/>
            <person name="Sombolestani A.S."/>
        </authorList>
    </citation>
    <scope>NUCLEOTIDE SEQUENCE</scope>
    <source>
        <strain evidence="3">LMG 1626</strain>
    </source>
</reference>
<gene>
    <name evidence="3" type="ORF">GOB87_13625</name>
</gene>
<dbReference type="GO" id="GO:0016747">
    <property type="term" value="F:acyltransferase activity, transferring groups other than amino-acyl groups"/>
    <property type="evidence" value="ECO:0007669"/>
    <property type="project" value="InterPro"/>
</dbReference>